<evidence type="ECO:0000259" key="1">
    <source>
        <dbReference type="PROSITE" id="PS50041"/>
    </source>
</evidence>
<dbReference type="Pfam" id="PF00059">
    <property type="entry name" value="Lectin_C"/>
    <property type="match status" value="1"/>
</dbReference>
<sequence length="147" mass="16705">TLLCPTGWESHGLKCYKLSHQVSNFLNAKKYCHDLNSEMIMPKTEEENKIVKKLLYQVKFENSSEWDGIWIGLTDIANEGKWIWNDGTKLDSEFNDWDSDMVPAIHPTHFLFDVLAGEEFSRFLKSSVPLIGPAKNLSVLQQATGGT</sequence>
<dbReference type="SUPFAM" id="SSF56436">
    <property type="entry name" value="C-type lectin-like"/>
    <property type="match status" value="1"/>
</dbReference>
<dbReference type="Proteomes" id="UP000596742">
    <property type="component" value="Unassembled WGS sequence"/>
</dbReference>
<organism evidence="2 3">
    <name type="scientific">Mytilus galloprovincialis</name>
    <name type="common">Mediterranean mussel</name>
    <dbReference type="NCBI Taxonomy" id="29158"/>
    <lineage>
        <taxon>Eukaryota</taxon>
        <taxon>Metazoa</taxon>
        <taxon>Spiralia</taxon>
        <taxon>Lophotrochozoa</taxon>
        <taxon>Mollusca</taxon>
        <taxon>Bivalvia</taxon>
        <taxon>Autobranchia</taxon>
        <taxon>Pteriomorphia</taxon>
        <taxon>Mytilida</taxon>
        <taxon>Mytiloidea</taxon>
        <taxon>Mytilidae</taxon>
        <taxon>Mytilinae</taxon>
        <taxon>Mytilus</taxon>
    </lineage>
</organism>
<dbReference type="OrthoDB" id="6148339at2759"/>
<dbReference type="InterPro" id="IPR016186">
    <property type="entry name" value="C-type_lectin-like/link_sf"/>
</dbReference>
<dbReference type="SMART" id="SM00034">
    <property type="entry name" value="CLECT"/>
    <property type="match status" value="1"/>
</dbReference>
<gene>
    <name evidence="2" type="ORF">MGAL_10B001288</name>
</gene>
<dbReference type="EMBL" id="UYJE01007633">
    <property type="protein sequence ID" value="VDI56553.1"/>
    <property type="molecule type" value="Genomic_DNA"/>
</dbReference>
<keyword evidence="2" id="KW-0675">Receptor</keyword>
<dbReference type="InterPro" id="IPR050801">
    <property type="entry name" value="Ca-Dep_Lectins_ImmuneDev"/>
</dbReference>
<proteinExistence type="predicted"/>
<feature type="domain" description="C-type lectin" evidence="1">
    <location>
        <begin position="11"/>
        <end position="103"/>
    </location>
</feature>
<dbReference type="PROSITE" id="PS50041">
    <property type="entry name" value="C_TYPE_LECTIN_2"/>
    <property type="match status" value="1"/>
</dbReference>
<dbReference type="InterPro" id="IPR001304">
    <property type="entry name" value="C-type_lectin-like"/>
</dbReference>
<dbReference type="Gene3D" id="3.10.100.10">
    <property type="entry name" value="Mannose-Binding Protein A, subunit A"/>
    <property type="match status" value="1"/>
</dbReference>
<reference evidence="2" key="1">
    <citation type="submission" date="2018-11" db="EMBL/GenBank/DDBJ databases">
        <authorList>
            <person name="Alioto T."/>
            <person name="Alioto T."/>
        </authorList>
    </citation>
    <scope>NUCLEOTIDE SEQUENCE</scope>
</reference>
<comment type="caution">
    <text evidence="2">The sequence shown here is derived from an EMBL/GenBank/DDBJ whole genome shotgun (WGS) entry which is preliminary data.</text>
</comment>
<protein>
    <submittedName>
        <fullName evidence="2">Low affinity immunoglobulin epsilon Fc receptor</fullName>
    </submittedName>
</protein>
<dbReference type="CDD" id="cd00037">
    <property type="entry name" value="CLECT"/>
    <property type="match status" value="1"/>
</dbReference>
<dbReference type="InterPro" id="IPR016187">
    <property type="entry name" value="CTDL_fold"/>
</dbReference>
<dbReference type="PANTHER" id="PTHR22801:SF63">
    <property type="entry name" value="C-TYPE LECTIN DOMAIN-CONTAINING PROTEIN"/>
    <property type="match status" value="1"/>
</dbReference>
<dbReference type="AlphaFoldDB" id="A0A8B6FWN4"/>
<evidence type="ECO:0000313" key="2">
    <source>
        <dbReference type="EMBL" id="VDI56553.1"/>
    </source>
</evidence>
<name>A0A8B6FWN4_MYTGA</name>
<accession>A0A8B6FWN4</accession>
<evidence type="ECO:0000313" key="3">
    <source>
        <dbReference type="Proteomes" id="UP000596742"/>
    </source>
</evidence>
<dbReference type="PANTHER" id="PTHR22801">
    <property type="entry name" value="LITHOSTATHINE"/>
    <property type="match status" value="1"/>
</dbReference>
<feature type="non-terminal residue" evidence="2">
    <location>
        <position position="1"/>
    </location>
</feature>
<keyword evidence="3" id="KW-1185">Reference proteome</keyword>